<keyword evidence="8" id="KW-0004">4Fe-4S</keyword>
<evidence type="ECO:0000256" key="13">
    <source>
        <dbReference type="ARBA" id="ARBA00023239"/>
    </source>
</evidence>
<dbReference type="InterPro" id="IPR036008">
    <property type="entry name" value="Aconitase_4Fe-4S_dom"/>
</dbReference>
<dbReference type="PRINTS" id="PR00415">
    <property type="entry name" value="ACONITASE"/>
</dbReference>
<evidence type="ECO:0000313" key="16">
    <source>
        <dbReference type="EMBL" id="KAA2213016.1"/>
    </source>
</evidence>
<evidence type="ECO:0000256" key="8">
    <source>
        <dbReference type="ARBA" id="ARBA00022485"/>
    </source>
</evidence>
<keyword evidence="13 16" id="KW-0456">Lyase</keyword>
<dbReference type="Pfam" id="PF00330">
    <property type="entry name" value="Aconitase"/>
    <property type="match status" value="1"/>
</dbReference>
<keyword evidence="7" id="KW-0432">Leucine biosynthesis</keyword>
<evidence type="ECO:0000256" key="4">
    <source>
        <dbReference type="ARBA" id="ARBA00004729"/>
    </source>
</evidence>
<dbReference type="GO" id="GO:0003861">
    <property type="term" value="F:3-isopropylmalate dehydratase activity"/>
    <property type="evidence" value="ECO:0007669"/>
    <property type="project" value="UniProtKB-EC"/>
</dbReference>
<evidence type="ECO:0000313" key="17">
    <source>
        <dbReference type="Proteomes" id="UP000322110"/>
    </source>
</evidence>
<dbReference type="UniPathway" id="UPA00048">
    <property type="reaction ID" value="UER00071"/>
</dbReference>
<dbReference type="AlphaFoldDB" id="A0A5B2TET9"/>
<keyword evidence="11" id="KW-0408">Iron</keyword>
<gene>
    <name evidence="16" type="primary">leuC</name>
    <name evidence="16" type="ORF">F0Q34_12910</name>
</gene>
<dbReference type="PROSITE" id="PS01244">
    <property type="entry name" value="ACONITASE_2"/>
    <property type="match status" value="1"/>
</dbReference>
<dbReference type="OrthoDB" id="9802769at2"/>
<dbReference type="NCBIfam" id="NF004016">
    <property type="entry name" value="PRK05478.1"/>
    <property type="match status" value="1"/>
</dbReference>
<comment type="caution">
    <text evidence="16">The sequence shown here is derived from an EMBL/GenBank/DDBJ whole genome shotgun (WGS) entry which is preliminary data.</text>
</comment>
<dbReference type="NCBIfam" id="TIGR00170">
    <property type="entry name" value="leuC"/>
    <property type="match status" value="1"/>
</dbReference>
<sequence length="465" mass="49198">MAEPRALFDKIWDAHAILTREDGQSLIWIDRHFFHEGSHHAFNQLRDRGAAVGYPALNIGVADHYVPTRPTSDPAAMGMVEQLARNAAAHGLRLFGLDHAAQGIVHVVGPEQGLTLPGLSVVCGDSHTSTHGAFGALAFGIGASEVAHVLMTQTLWQQRPKRLRVTLEGRPGPGIGAKDMALSVIAQIGADGAAGHAVEYAGAAVRGLSMEGRLTLCNLSIESGARCGMVAPDATTLGYLRGRPFAPEGEAFDRAAEHWLSLNSDADAAFDRDVSLRAEAIAPIVTWGVSPEDALPITATLPDPARAPSEARAAQIRDGLDYMGLRAGQKLSEIAVDRVFIGSCTNARIEDLRMAAAVLAGRRARVPGMVSPGSRLVRQQAEQEGLDRIFREAGLEWVGSGCSMCVGMNGDLVPPGERCASTTNRNFKGRQGPGARTHLMSPAMAAAAAVLGHLADVRPLLEGRL</sequence>
<comment type="cofactor">
    <cofactor evidence="2">
        <name>[4Fe-4S] cluster</name>
        <dbReference type="ChEBI" id="CHEBI:49883"/>
    </cofactor>
</comment>
<dbReference type="EC" id="4.2.1.33" evidence="6"/>
<proteinExistence type="predicted"/>
<evidence type="ECO:0000256" key="14">
    <source>
        <dbReference type="ARBA" id="ARBA00023304"/>
    </source>
</evidence>
<evidence type="ECO:0000256" key="6">
    <source>
        <dbReference type="ARBA" id="ARBA00011998"/>
    </source>
</evidence>
<dbReference type="EMBL" id="VUKA01000005">
    <property type="protein sequence ID" value="KAA2213016.1"/>
    <property type="molecule type" value="Genomic_DNA"/>
</dbReference>
<protein>
    <recommendedName>
        <fullName evidence="6">3-isopropylmalate dehydratase</fullName>
        <ecNumber evidence="6">4.2.1.33</ecNumber>
    </recommendedName>
</protein>
<keyword evidence="10" id="KW-0479">Metal-binding</keyword>
<dbReference type="InterPro" id="IPR001030">
    <property type="entry name" value="Acoase/IPM_deHydtase_lsu_aba"/>
</dbReference>
<name>A0A5B2TET9_9PROT</name>
<feature type="domain" description="Aconitase/3-isopropylmalate dehydratase large subunit alpha/beta/alpha" evidence="15">
    <location>
        <begin position="9"/>
        <end position="452"/>
    </location>
</feature>
<evidence type="ECO:0000259" key="15">
    <source>
        <dbReference type="Pfam" id="PF00330"/>
    </source>
</evidence>
<dbReference type="InterPro" id="IPR015931">
    <property type="entry name" value="Acnase/IPM_dHydase_lsu_aba_1/3"/>
</dbReference>
<accession>A0A5B2TET9</accession>
<reference evidence="16 17" key="1">
    <citation type="journal article" date="2015" name="Int. J. Syst. Evol. Microbiol.">
        <title>Roseomonas oryzae sp. nov., isolated from paddy rhizosphere soil.</title>
        <authorList>
            <person name="Ramaprasad E.V."/>
            <person name="Sasikala Ch."/>
            <person name="Ramana Ch.V."/>
        </authorList>
    </citation>
    <scope>NUCLEOTIDE SEQUENCE [LARGE SCALE GENOMIC DNA]</scope>
    <source>
        <strain evidence="16 17">KCTC 42542</strain>
    </source>
</reference>
<dbReference type="InterPro" id="IPR004430">
    <property type="entry name" value="3-IsopropMal_deHydase_lsu"/>
</dbReference>
<dbReference type="GO" id="GO:0046872">
    <property type="term" value="F:metal ion binding"/>
    <property type="evidence" value="ECO:0007669"/>
    <property type="project" value="UniProtKB-KW"/>
</dbReference>
<dbReference type="SUPFAM" id="SSF53732">
    <property type="entry name" value="Aconitase iron-sulfur domain"/>
    <property type="match status" value="1"/>
</dbReference>
<comment type="pathway">
    <text evidence="4">Amino-acid biosynthesis; L-leucine biosynthesis; L-leucine from 3-methyl-2-oxobutanoate: step 2/4.</text>
</comment>
<evidence type="ECO:0000256" key="12">
    <source>
        <dbReference type="ARBA" id="ARBA00023014"/>
    </source>
</evidence>
<dbReference type="PANTHER" id="PTHR43822:SF9">
    <property type="entry name" value="3-ISOPROPYLMALATE DEHYDRATASE"/>
    <property type="match status" value="1"/>
</dbReference>
<dbReference type="NCBIfam" id="NF009116">
    <property type="entry name" value="PRK12466.1"/>
    <property type="match status" value="1"/>
</dbReference>
<dbReference type="Proteomes" id="UP000322110">
    <property type="component" value="Unassembled WGS sequence"/>
</dbReference>
<dbReference type="PROSITE" id="PS00450">
    <property type="entry name" value="ACONITASE_1"/>
    <property type="match status" value="1"/>
</dbReference>
<dbReference type="RefSeq" id="WP_149812632.1">
    <property type="nucleotide sequence ID" value="NZ_VUKA01000005.1"/>
</dbReference>
<evidence type="ECO:0000256" key="5">
    <source>
        <dbReference type="ARBA" id="ARBA00011271"/>
    </source>
</evidence>
<keyword evidence="17" id="KW-1185">Reference proteome</keyword>
<evidence type="ECO:0000256" key="9">
    <source>
        <dbReference type="ARBA" id="ARBA00022605"/>
    </source>
</evidence>
<keyword evidence="9" id="KW-0028">Amino-acid biosynthesis</keyword>
<keyword evidence="12" id="KW-0411">Iron-sulfur</keyword>
<dbReference type="InterPro" id="IPR050067">
    <property type="entry name" value="IPM_dehydratase_rel_enz"/>
</dbReference>
<dbReference type="Gene3D" id="3.30.499.10">
    <property type="entry name" value="Aconitase, domain 3"/>
    <property type="match status" value="2"/>
</dbReference>
<evidence type="ECO:0000256" key="2">
    <source>
        <dbReference type="ARBA" id="ARBA00001966"/>
    </source>
</evidence>
<comment type="function">
    <text evidence="3">Catalyzes the isomerization between 2-isopropylmalate and 3-isopropylmalate, via the formation of 2-isopropylmaleate.</text>
</comment>
<evidence type="ECO:0000256" key="7">
    <source>
        <dbReference type="ARBA" id="ARBA00022430"/>
    </source>
</evidence>
<dbReference type="GO" id="GO:0051539">
    <property type="term" value="F:4 iron, 4 sulfur cluster binding"/>
    <property type="evidence" value="ECO:0007669"/>
    <property type="project" value="UniProtKB-KW"/>
</dbReference>
<comment type="subunit">
    <text evidence="5">Heterodimer of LeuC and LeuD.</text>
</comment>
<evidence type="ECO:0000256" key="1">
    <source>
        <dbReference type="ARBA" id="ARBA00000491"/>
    </source>
</evidence>
<organism evidence="16 17">
    <name type="scientific">Teichococcus oryzae</name>
    <dbReference type="NCBI Taxonomy" id="1608942"/>
    <lineage>
        <taxon>Bacteria</taxon>
        <taxon>Pseudomonadati</taxon>
        <taxon>Pseudomonadota</taxon>
        <taxon>Alphaproteobacteria</taxon>
        <taxon>Acetobacterales</taxon>
        <taxon>Roseomonadaceae</taxon>
        <taxon>Roseomonas</taxon>
    </lineage>
</organism>
<dbReference type="PANTHER" id="PTHR43822">
    <property type="entry name" value="HOMOACONITASE, MITOCHONDRIAL-RELATED"/>
    <property type="match status" value="1"/>
</dbReference>
<evidence type="ECO:0000256" key="3">
    <source>
        <dbReference type="ARBA" id="ARBA00002695"/>
    </source>
</evidence>
<dbReference type="InterPro" id="IPR018136">
    <property type="entry name" value="Aconitase_4Fe-4S_BS"/>
</dbReference>
<keyword evidence="14" id="KW-0100">Branched-chain amino acid biosynthesis</keyword>
<dbReference type="GO" id="GO:0009098">
    <property type="term" value="P:L-leucine biosynthetic process"/>
    <property type="evidence" value="ECO:0007669"/>
    <property type="project" value="UniProtKB-UniPathway"/>
</dbReference>
<evidence type="ECO:0000256" key="11">
    <source>
        <dbReference type="ARBA" id="ARBA00023004"/>
    </source>
</evidence>
<evidence type="ECO:0000256" key="10">
    <source>
        <dbReference type="ARBA" id="ARBA00022723"/>
    </source>
</evidence>
<comment type="catalytic activity">
    <reaction evidence="1">
        <text>(2R,3S)-3-isopropylmalate = (2S)-2-isopropylmalate</text>
        <dbReference type="Rhea" id="RHEA:32287"/>
        <dbReference type="ChEBI" id="CHEBI:1178"/>
        <dbReference type="ChEBI" id="CHEBI:35121"/>
        <dbReference type="EC" id="4.2.1.33"/>
    </reaction>
</comment>